<organism evidence="2 3">
    <name type="scientific">Hymenobacter edaphi</name>
    <dbReference type="NCBI Taxonomy" id="2211146"/>
    <lineage>
        <taxon>Bacteria</taxon>
        <taxon>Pseudomonadati</taxon>
        <taxon>Bacteroidota</taxon>
        <taxon>Cytophagia</taxon>
        <taxon>Cytophagales</taxon>
        <taxon>Hymenobacteraceae</taxon>
        <taxon>Hymenobacter</taxon>
    </lineage>
</organism>
<dbReference type="OrthoDB" id="9805728at2"/>
<dbReference type="Gene3D" id="3.60.15.10">
    <property type="entry name" value="Ribonuclease Z/Hydroxyacylglutathione hydrolase-like"/>
    <property type="match status" value="1"/>
</dbReference>
<protein>
    <submittedName>
        <fullName evidence="2">MBL fold metallo-hydrolase</fullName>
    </submittedName>
</protein>
<accession>A0A328BLI6</accession>
<sequence>MSLLQRARRRGAEFLNPVPTAKGVENGMLPIIWKMLRGPEERVPKPALAPFRTEAAACAGPAADLRVTWLGHSTVLLELDGRRILTDPMWAGYASPLPFGFGRRFFPVPLALADLPPLDLIVQSHDHYDHLDPATLRQLARLQPTVPVLCPLRVGRYYAAAGWAPQLIHELDWTDSVQVAGLTVTAVPARHFSGRGITGQNQTLWASYVLQGPQHRVFFGGDTGPFLAGHAEIGAAYGPFDLTMLEVGAYGEGWPDIHLGPENAIQAHQALGGKVLLPIHWGTFNLAFHSWREPVEQVQQLAAAAGIPLLLPTPGLPTEVAPAGFSSCWWER</sequence>
<reference evidence="3" key="1">
    <citation type="submission" date="2018-05" db="EMBL/GenBank/DDBJ databases">
        <authorList>
            <person name="Nie L."/>
        </authorList>
    </citation>
    <scope>NUCLEOTIDE SEQUENCE [LARGE SCALE GENOMIC DNA]</scope>
    <source>
        <strain evidence="3">NL</strain>
    </source>
</reference>
<evidence type="ECO:0000313" key="2">
    <source>
        <dbReference type="EMBL" id="RAK66836.1"/>
    </source>
</evidence>
<dbReference type="GO" id="GO:0005737">
    <property type="term" value="C:cytoplasm"/>
    <property type="evidence" value="ECO:0007669"/>
    <property type="project" value="TreeGrafter"/>
</dbReference>
<dbReference type="SUPFAM" id="SSF56281">
    <property type="entry name" value="Metallo-hydrolase/oxidoreductase"/>
    <property type="match status" value="1"/>
</dbReference>
<dbReference type="EMBL" id="QHKM01000003">
    <property type="protein sequence ID" value="RAK66836.1"/>
    <property type="molecule type" value="Genomic_DNA"/>
</dbReference>
<gene>
    <name evidence="2" type="ORF">DLM85_11545</name>
</gene>
<evidence type="ECO:0000313" key="3">
    <source>
        <dbReference type="Proteomes" id="UP000248553"/>
    </source>
</evidence>
<dbReference type="AlphaFoldDB" id="A0A328BLI6"/>
<dbReference type="PANTHER" id="PTHR15032">
    <property type="entry name" value="N-ACYL-PHOSPHATIDYLETHANOLAMINE-HYDROLYZING PHOSPHOLIPASE D"/>
    <property type="match status" value="1"/>
</dbReference>
<evidence type="ECO:0000259" key="1">
    <source>
        <dbReference type="Pfam" id="PF12706"/>
    </source>
</evidence>
<dbReference type="InterPro" id="IPR001279">
    <property type="entry name" value="Metallo-B-lactamas"/>
</dbReference>
<dbReference type="Pfam" id="PF12706">
    <property type="entry name" value="Lactamase_B_2"/>
    <property type="match status" value="1"/>
</dbReference>
<feature type="domain" description="Metallo-beta-lactamase" evidence="1">
    <location>
        <begin position="82"/>
        <end position="281"/>
    </location>
</feature>
<name>A0A328BLI6_9BACT</name>
<proteinExistence type="predicted"/>
<keyword evidence="3" id="KW-1185">Reference proteome</keyword>
<keyword evidence="2" id="KW-0378">Hydrolase</keyword>
<comment type="caution">
    <text evidence="2">The sequence shown here is derived from an EMBL/GenBank/DDBJ whole genome shotgun (WGS) entry which is preliminary data.</text>
</comment>
<dbReference type="GO" id="GO:0016787">
    <property type="term" value="F:hydrolase activity"/>
    <property type="evidence" value="ECO:0007669"/>
    <property type="project" value="UniProtKB-KW"/>
</dbReference>
<dbReference type="PANTHER" id="PTHR15032:SF4">
    <property type="entry name" value="N-ACYL-PHOSPHATIDYLETHANOLAMINE-HYDROLYZING PHOSPHOLIPASE D"/>
    <property type="match status" value="1"/>
</dbReference>
<dbReference type="RefSeq" id="WP_111478257.1">
    <property type="nucleotide sequence ID" value="NZ_QHKM01000003.1"/>
</dbReference>
<dbReference type="InterPro" id="IPR036866">
    <property type="entry name" value="RibonucZ/Hydroxyglut_hydro"/>
</dbReference>
<dbReference type="Proteomes" id="UP000248553">
    <property type="component" value="Unassembled WGS sequence"/>
</dbReference>